<dbReference type="EMBL" id="BAABRR010000003">
    <property type="protein sequence ID" value="GAA5518439.1"/>
    <property type="molecule type" value="Genomic_DNA"/>
</dbReference>
<sequence>MTTTLTAPDYTTTSLITQSTVIERGWTKAAIDRFLGDCDVERANPHYRSAAPMRLYYEGRVEAAESTEAFQEWKQKLEARRANPNRKVTGAAKAAQERKQREQDRLNALVEEFRALSTQEGFVDRFTSLREIHAEAVEHYNDHQFAVAMSRGWEVPTPVTRKNIQDADFLSRISMNFLRHVCTPYDEFVEQVGRNEWRDEYASRLQEIANDAIRARYAGV</sequence>
<accession>A0ABP9WF27</accession>
<proteinExistence type="predicted"/>
<feature type="coiled-coil region" evidence="1">
    <location>
        <begin position="92"/>
        <end position="119"/>
    </location>
</feature>
<keyword evidence="3" id="KW-1185">Reference proteome</keyword>
<keyword evidence="1" id="KW-0175">Coiled coil</keyword>
<evidence type="ECO:0000313" key="2">
    <source>
        <dbReference type="EMBL" id="GAA5518439.1"/>
    </source>
</evidence>
<evidence type="ECO:0000313" key="3">
    <source>
        <dbReference type="Proteomes" id="UP001426770"/>
    </source>
</evidence>
<evidence type="ECO:0000256" key="1">
    <source>
        <dbReference type="SAM" id="Coils"/>
    </source>
</evidence>
<comment type="caution">
    <text evidence="2">The sequence shown here is derived from an EMBL/GenBank/DDBJ whole genome shotgun (WGS) entry which is preliminary data.</text>
</comment>
<reference evidence="2 3" key="1">
    <citation type="submission" date="2024-02" db="EMBL/GenBank/DDBJ databases">
        <title>Lysinimicrobium sediminis NBRC 112286.</title>
        <authorList>
            <person name="Ichikawa N."/>
            <person name="Katano-Makiyama Y."/>
            <person name="Hidaka K."/>
        </authorList>
    </citation>
    <scope>NUCLEOTIDE SEQUENCE [LARGE SCALE GENOMIC DNA]</scope>
    <source>
        <strain evidence="2 3">NBRC 112286</strain>
    </source>
</reference>
<gene>
    <name evidence="2" type="ORF">Lsed01_00866</name>
</gene>
<dbReference type="Proteomes" id="UP001426770">
    <property type="component" value="Unassembled WGS sequence"/>
</dbReference>
<dbReference type="RefSeq" id="WP_286214558.1">
    <property type="nucleotide sequence ID" value="NZ_AP027736.1"/>
</dbReference>
<protein>
    <submittedName>
        <fullName evidence="2">Uncharacterized protein</fullName>
    </submittedName>
</protein>
<organism evidence="2 3">
    <name type="scientific">Demequina sediminis</name>
    <dbReference type="NCBI Taxonomy" id="1930058"/>
    <lineage>
        <taxon>Bacteria</taxon>
        <taxon>Bacillati</taxon>
        <taxon>Actinomycetota</taxon>
        <taxon>Actinomycetes</taxon>
        <taxon>Micrococcales</taxon>
        <taxon>Demequinaceae</taxon>
        <taxon>Demequina</taxon>
    </lineage>
</organism>
<name>A0ABP9WF27_9MICO</name>